<dbReference type="OrthoDB" id="1298796at2759"/>
<reference evidence="3" key="1">
    <citation type="journal article" date="2019" name="Plant Biotechnol. J.">
        <title>Genome sequencing of the Australian wild diploid species Gossypium australe highlights disease resistance and delayed gland morphogenesis.</title>
        <authorList>
            <person name="Cai Y."/>
            <person name="Cai X."/>
            <person name="Wang Q."/>
            <person name="Wang P."/>
            <person name="Zhang Y."/>
            <person name="Cai C."/>
            <person name="Xu Y."/>
            <person name="Wang K."/>
            <person name="Zhou Z."/>
            <person name="Wang C."/>
            <person name="Geng S."/>
            <person name="Li B."/>
            <person name="Dong Q."/>
            <person name="Hou Y."/>
            <person name="Wang H."/>
            <person name="Ai P."/>
            <person name="Liu Z."/>
            <person name="Yi F."/>
            <person name="Sun M."/>
            <person name="An G."/>
            <person name="Cheng J."/>
            <person name="Zhang Y."/>
            <person name="Shi Q."/>
            <person name="Xie Y."/>
            <person name="Shi X."/>
            <person name="Chang Y."/>
            <person name="Huang F."/>
            <person name="Chen Y."/>
            <person name="Hong S."/>
            <person name="Mi L."/>
            <person name="Sun Q."/>
            <person name="Zhang L."/>
            <person name="Zhou B."/>
            <person name="Peng R."/>
            <person name="Zhang X."/>
            <person name="Liu F."/>
        </authorList>
    </citation>
    <scope>NUCLEOTIDE SEQUENCE [LARGE SCALE GENOMIC DNA]</scope>
    <source>
        <strain evidence="3">cv. PA1801</strain>
    </source>
</reference>
<accession>A0A5B6X4F8</accession>
<evidence type="ECO:0000313" key="3">
    <source>
        <dbReference type="Proteomes" id="UP000325315"/>
    </source>
</evidence>
<dbReference type="EMBL" id="SMMG02000001">
    <property type="protein sequence ID" value="KAA3488613.1"/>
    <property type="molecule type" value="Genomic_DNA"/>
</dbReference>
<keyword evidence="3" id="KW-1185">Reference proteome</keyword>
<dbReference type="AlphaFoldDB" id="A0A5B6X4F8"/>
<sequence>MKADGSIDRYKCQGYAQKAGLDFQDTFNPLCTMRTIIALAVTHNWSLRQIDINNAFLNGDLVGEVYTIQPPGFEQVGVNGEPLIHVSIWPQTSPRDMLKFVISVVDPSLFIRTCSSYLLCLVYVDDIIFTEVIQRRLTRHNDMIHLSQRKCVNALLHKANMLSSKSVPTPMITSQSTRLVNTCKLLQTNTGKLSKEYLGIYKAQWLMDYCLHQHSTSLLLLSQTLIGVVLWRIDNLVDWSSKKQSVGSRSTSEAEYRSIANAAADLS</sequence>
<dbReference type="Proteomes" id="UP000325315">
    <property type="component" value="Unassembled WGS sequence"/>
</dbReference>
<protein>
    <submittedName>
        <fullName evidence="2">Retrovirus-related Pol polyprotein from transposon TNT 1-94</fullName>
    </submittedName>
</protein>
<organism evidence="2 3">
    <name type="scientific">Gossypium australe</name>
    <dbReference type="NCBI Taxonomy" id="47621"/>
    <lineage>
        <taxon>Eukaryota</taxon>
        <taxon>Viridiplantae</taxon>
        <taxon>Streptophyta</taxon>
        <taxon>Embryophyta</taxon>
        <taxon>Tracheophyta</taxon>
        <taxon>Spermatophyta</taxon>
        <taxon>Magnoliopsida</taxon>
        <taxon>eudicotyledons</taxon>
        <taxon>Gunneridae</taxon>
        <taxon>Pentapetalae</taxon>
        <taxon>rosids</taxon>
        <taxon>malvids</taxon>
        <taxon>Malvales</taxon>
        <taxon>Malvaceae</taxon>
        <taxon>Malvoideae</taxon>
        <taxon>Gossypium</taxon>
    </lineage>
</organism>
<dbReference type="InterPro" id="IPR013103">
    <property type="entry name" value="RVT_2"/>
</dbReference>
<feature type="domain" description="Reverse transcriptase Ty1/copia-type" evidence="1">
    <location>
        <begin position="9"/>
        <end position="75"/>
    </location>
</feature>
<evidence type="ECO:0000259" key="1">
    <source>
        <dbReference type="Pfam" id="PF07727"/>
    </source>
</evidence>
<evidence type="ECO:0000313" key="2">
    <source>
        <dbReference type="EMBL" id="KAA3488613.1"/>
    </source>
</evidence>
<dbReference type="Pfam" id="PF07727">
    <property type="entry name" value="RVT_2"/>
    <property type="match status" value="1"/>
</dbReference>
<gene>
    <name evidence="2" type="ORF">EPI10_032348</name>
</gene>
<proteinExistence type="predicted"/>
<comment type="caution">
    <text evidence="2">The sequence shown here is derived from an EMBL/GenBank/DDBJ whole genome shotgun (WGS) entry which is preliminary data.</text>
</comment>
<name>A0A5B6X4F8_9ROSI</name>